<feature type="compositionally biased region" description="Polar residues" evidence="1">
    <location>
        <begin position="119"/>
        <end position="138"/>
    </location>
</feature>
<dbReference type="Pfam" id="PF19424">
    <property type="entry name" value="UNC80"/>
    <property type="match status" value="1"/>
</dbReference>
<organism evidence="4 5">
    <name type="scientific">Fistulina hepatica ATCC 64428</name>
    <dbReference type="NCBI Taxonomy" id="1128425"/>
    <lineage>
        <taxon>Eukaryota</taxon>
        <taxon>Fungi</taxon>
        <taxon>Dikarya</taxon>
        <taxon>Basidiomycota</taxon>
        <taxon>Agaricomycotina</taxon>
        <taxon>Agaricomycetes</taxon>
        <taxon>Agaricomycetidae</taxon>
        <taxon>Agaricales</taxon>
        <taxon>Fistulinaceae</taxon>
        <taxon>Fistulina</taxon>
    </lineage>
</organism>
<proteinExistence type="predicted"/>
<accession>A0A0D7ARS2</accession>
<sequence>SKFLIALESRLGILLEAKTKTVKVPPVQRLLLAVLFREIRLFTRTAKIPVWLSHCVSWFAEYYRSPEVMILTDLQVPETISQISQLQNLIKQGGRTNNQAGIIYLNEDHLDAESHQRRSTMVLSPTSDSRSPTQNNVTEEVGVPKDHLMASLAKGFVPKILKLLVSVAVLLSANEFRIIAPIVWNNNLDLTDPTVVASACFMLMQCADKAFADLKAILEADLQSLDARTRLLVARRISVLINWRFQIASQQIITDRTHRAFKLGRVPLPFIATDVGSGQYVAEDDPDDSKDKIPREMRKRLADIGWADEDSNVDRRLEIKRIPMSLLPAHQFDTLDSPKTITPAVSPAVSPTSSPKRPAASRENSRPDDIALLRRNSSTGGPATGVKRRAVFVPSLASALPRYAALVYDPDVSVASATRHALMDIMRNDSSLLLRPLMDYFTGAQKDTSFATTVLHAFIHIRRVLPPPTVYHIFNDVAGFLKYSARLEVGNDDVLADFAYMTPILAKLVAQVSDLNTREFRRAKLEQFFVPSGALWFSAAAPSSPMFPRAPFSRIPDYVVPKALVVRVTMVRVSQNMLFHSMLKRNPQDVQIVRKGMTRLTLPVNTRDGLLNESVHLDPSDFLPGHSRSADASSTDAVISTLSLMLSRSYLLLAVQVFRSLPRHLNDRAELAVIIDGINRILLHHGDDISIVGSSLIALMTASTRFKRLFTSGNGYALFMPALLKVYAEHESHEGIRYAIAYAVDRFFALHGEGFVFQSLDSLSTVISAPGADRDWIAKSVFALFSTLRKEYEAVMVDTAGIVGVNKQQEREALLVITAEEKTQTFIASMRQGAINNVNLDALDALHLPEEYETRHLAIDDFVRLLLTVVAHDTSISRAERFLRMLAYMAPFLYKTSVVVQNVLQDGVEALGAVISKTSAKAKHTEAPGRAATLADNSLKDDETLPGNDPSDVASEKVKSTSDMSLMRLDYLTLVLAIAKSHGHVRPQTLRYAVDIINIMLKDPSSQDDIASFFGEFSNYVFAQKEHVDAKEAMGTLEILVPVITSQAISMDLSPFYSSVSRMLMNPACVDDLSFRRLVVGQVCASGLAACEQASSQGNLAAFPSRHTFIPLVAQSFFLSGVDMMAEVEKCTPTYNMLARVILPLVMSFKGELASDDMNNKWKRIAFESAWVRLFSYAFSALDALEGSVPSSKPEGKRPSTSSLKTPRIPTFIITLQIIKTLIVRAQSVLSSCIPDIWTRLRARLVLLLEEGGTSFAFGGDHSASPSPTPSPRASGQFDYDPFASSAVETSTTAFSSPRAVDYATWSFFQFLCAFRNPLRIQMQVFLQEKLVELRQKLVMQQRSGILHPSPRARRLSSPSAFSKPRLRLSGLPSPDASPNLSPSLSTSASPRISGSPVNPFLVDRQPAFRGSPRTPAQGRPRIVHLGPAADVSARLFFHRTSNSVDSNKTVPGSTKIRSPNLIRATYERIRMVQLTMGYDELLPIPGDTDSDREIHLQTWTRNDALQAILQETESLMDEFDMIMANR</sequence>
<dbReference type="PANTHER" id="PTHR31781:SF1">
    <property type="entry name" value="PROTEIN UNC-80 HOMOLOG"/>
    <property type="match status" value="1"/>
</dbReference>
<dbReference type="Pfam" id="PF20262">
    <property type="entry name" value="UNC80_C"/>
    <property type="match status" value="1"/>
</dbReference>
<feature type="domain" description="Protein UNC80 central region" evidence="2">
    <location>
        <begin position="151"/>
        <end position="262"/>
    </location>
</feature>
<dbReference type="GO" id="GO:0034703">
    <property type="term" value="C:cation channel complex"/>
    <property type="evidence" value="ECO:0007669"/>
    <property type="project" value="TreeGrafter"/>
</dbReference>
<feature type="compositionally biased region" description="Basic and acidic residues" evidence="1">
    <location>
        <begin position="363"/>
        <end position="372"/>
    </location>
</feature>
<keyword evidence="5" id="KW-1185">Reference proteome</keyword>
<feature type="region of interest" description="Disordered" evidence="1">
    <location>
        <begin position="337"/>
        <end position="384"/>
    </location>
</feature>
<dbReference type="GO" id="GO:0055080">
    <property type="term" value="P:monoatomic cation homeostasis"/>
    <property type="evidence" value="ECO:0007669"/>
    <property type="project" value="TreeGrafter"/>
</dbReference>
<reference evidence="4 5" key="1">
    <citation type="journal article" date="2015" name="Fungal Genet. Biol.">
        <title>Evolution of novel wood decay mechanisms in Agaricales revealed by the genome sequences of Fistulina hepatica and Cylindrobasidium torrendii.</title>
        <authorList>
            <person name="Floudas D."/>
            <person name="Held B.W."/>
            <person name="Riley R."/>
            <person name="Nagy L.G."/>
            <person name="Koehler G."/>
            <person name="Ransdell A.S."/>
            <person name="Younus H."/>
            <person name="Chow J."/>
            <person name="Chiniquy J."/>
            <person name="Lipzen A."/>
            <person name="Tritt A."/>
            <person name="Sun H."/>
            <person name="Haridas S."/>
            <person name="LaButti K."/>
            <person name="Ohm R.A."/>
            <person name="Kues U."/>
            <person name="Blanchette R.A."/>
            <person name="Grigoriev I.V."/>
            <person name="Minto R.E."/>
            <person name="Hibbett D.S."/>
        </authorList>
    </citation>
    <scope>NUCLEOTIDE SEQUENCE [LARGE SCALE GENOMIC DNA]</scope>
    <source>
        <strain evidence="4 5">ATCC 64428</strain>
    </source>
</reference>
<feature type="domain" description="Protein UNC80 C-terminal" evidence="3">
    <location>
        <begin position="649"/>
        <end position="793"/>
    </location>
</feature>
<protein>
    <submittedName>
        <fullName evidence="4">Uncharacterized protein</fullName>
    </submittedName>
</protein>
<dbReference type="GO" id="GO:0005261">
    <property type="term" value="F:monoatomic cation channel activity"/>
    <property type="evidence" value="ECO:0007669"/>
    <property type="project" value="TreeGrafter"/>
</dbReference>
<evidence type="ECO:0000313" key="5">
    <source>
        <dbReference type="Proteomes" id="UP000054144"/>
    </source>
</evidence>
<dbReference type="EMBL" id="KN881616">
    <property type="protein sequence ID" value="KIY53518.1"/>
    <property type="molecule type" value="Genomic_DNA"/>
</dbReference>
<feature type="region of interest" description="Disordered" evidence="1">
    <location>
        <begin position="116"/>
        <end position="138"/>
    </location>
</feature>
<dbReference type="InterPro" id="IPR016024">
    <property type="entry name" value="ARM-type_fold"/>
</dbReference>
<feature type="compositionally biased region" description="Low complexity" evidence="1">
    <location>
        <begin position="342"/>
        <end position="355"/>
    </location>
</feature>
<evidence type="ECO:0000259" key="2">
    <source>
        <dbReference type="Pfam" id="PF19424"/>
    </source>
</evidence>
<evidence type="ECO:0000313" key="4">
    <source>
        <dbReference type="EMBL" id="KIY53518.1"/>
    </source>
</evidence>
<dbReference type="InterPro" id="IPR045852">
    <property type="entry name" value="UNC80_central"/>
</dbReference>
<dbReference type="PANTHER" id="PTHR31781">
    <property type="entry name" value="UNC80"/>
    <property type="match status" value="1"/>
</dbReference>
<dbReference type="InterPro" id="IPR046460">
    <property type="entry name" value="UNC80_C"/>
</dbReference>
<name>A0A0D7ARS2_9AGAR</name>
<dbReference type="OrthoDB" id="5584001at2759"/>
<evidence type="ECO:0000256" key="1">
    <source>
        <dbReference type="SAM" id="MobiDB-lite"/>
    </source>
</evidence>
<feature type="region of interest" description="Disordered" evidence="1">
    <location>
        <begin position="1345"/>
        <end position="1393"/>
    </location>
</feature>
<feature type="compositionally biased region" description="Polar residues" evidence="1">
    <location>
        <begin position="1377"/>
        <end position="1393"/>
    </location>
</feature>
<feature type="region of interest" description="Disordered" evidence="1">
    <location>
        <begin position="926"/>
        <end position="959"/>
    </location>
</feature>
<feature type="non-terminal residue" evidence="4">
    <location>
        <position position="1"/>
    </location>
</feature>
<dbReference type="Proteomes" id="UP000054144">
    <property type="component" value="Unassembled WGS sequence"/>
</dbReference>
<evidence type="ECO:0000259" key="3">
    <source>
        <dbReference type="Pfam" id="PF20262"/>
    </source>
</evidence>
<gene>
    <name evidence="4" type="ORF">FISHEDRAFT_33189</name>
</gene>
<dbReference type="SUPFAM" id="SSF48371">
    <property type="entry name" value="ARM repeat"/>
    <property type="match status" value="1"/>
</dbReference>